<proteinExistence type="predicted"/>
<dbReference type="InterPro" id="IPR027417">
    <property type="entry name" value="P-loop_NTPase"/>
</dbReference>
<accession>A0A9D1LHK8</accession>
<sequence length="185" mass="21801">MKIAVLGFSGAGKSTLAARLGQALDLPVLHLDRVHWLPGWVEQEKGAELEQVGRFLDTHDRWVIDGNYLSLWGERRLEEADLILLLQFSRWTCLKRVIRRQRENRGRSRPSMTQGCPEKLDREFLCWILRDGRNAARREEYRGILTRYPQKALRFTNPRALEHWKKEWMEQRTGDAAARRPQEEP</sequence>
<dbReference type="InterPro" id="IPR052922">
    <property type="entry name" value="Cytidylate_Kinase-2"/>
</dbReference>
<dbReference type="Proteomes" id="UP000824082">
    <property type="component" value="Unassembled WGS sequence"/>
</dbReference>
<evidence type="ECO:0000313" key="2">
    <source>
        <dbReference type="Proteomes" id="UP000824082"/>
    </source>
</evidence>
<dbReference type="EMBL" id="DVMX01000003">
    <property type="protein sequence ID" value="HIU40963.1"/>
    <property type="molecule type" value="Genomic_DNA"/>
</dbReference>
<name>A0A9D1LHK8_9FIRM</name>
<protein>
    <submittedName>
        <fullName evidence="1">Topology modulation protein</fullName>
    </submittedName>
</protein>
<gene>
    <name evidence="1" type="ORF">IAD19_00215</name>
</gene>
<evidence type="ECO:0000313" key="1">
    <source>
        <dbReference type="EMBL" id="HIU40963.1"/>
    </source>
</evidence>
<dbReference type="PANTHER" id="PTHR37816:SF3">
    <property type="entry name" value="MODULATES DNA TOPOLOGY"/>
    <property type="match status" value="1"/>
</dbReference>
<dbReference type="Gene3D" id="3.40.50.300">
    <property type="entry name" value="P-loop containing nucleotide triphosphate hydrolases"/>
    <property type="match status" value="1"/>
</dbReference>
<reference evidence="1" key="2">
    <citation type="journal article" date="2021" name="PeerJ">
        <title>Extensive microbial diversity within the chicken gut microbiome revealed by metagenomics and culture.</title>
        <authorList>
            <person name="Gilroy R."/>
            <person name="Ravi A."/>
            <person name="Getino M."/>
            <person name="Pursley I."/>
            <person name="Horton D.L."/>
            <person name="Alikhan N.F."/>
            <person name="Baker D."/>
            <person name="Gharbi K."/>
            <person name="Hall N."/>
            <person name="Watson M."/>
            <person name="Adriaenssens E.M."/>
            <person name="Foster-Nyarko E."/>
            <person name="Jarju S."/>
            <person name="Secka A."/>
            <person name="Antonio M."/>
            <person name="Oren A."/>
            <person name="Chaudhuri R.R."/>
            <person name="La Ragione R."/>
            <person name="Hildebrand F."/>
            <person name="Pallen M.J."/>
        </authorList>
    </citation>
    <scope>NUCLEOTIDE SEQUENCE</scope>
    <source>
        <strain evidence="1">4509</strain>
    </source>
</reference>
<comment type="caution">
    <text evidence="1">The sequence shown here is derived from an EMBL/GenBank/DDBJ whole genome shotgun (WGS) entry which is preliminary data.</text>
</comment>
<dbReference type="AlphaFoldDB" id="A0A9D1LHK8"/>
<reference evidence="1" key="1">
    <citation type="submission" date="2020-10" db="EMBL/GenBank/DDBJ databases">
        <authorList>
            <person name="Gilroy R."/>
        </authorList>
    </citation>
    <scope>NUCLEOTIDE SEQUENCE</scope>
    <source>
        <strain evidence="1">4509</strain>
    </source>
</reference>
<dbReference type="SUPFAM" id="SSF52540">
    <property type="entry name" value="P-loop containing nucleoside triphosphate hydrolases"/>
    <property type="match status" value="1"/>
</dbReference>
<organism evidence="1 2">
    <name type="scientific">Candidatus Egerieicola faecale</name>
    <dbReference type="NCBI Taxonomy" id="2840774"/>
    <lineage>
        <taxon>Bacteria</taxon>
        <taxon>Bacillati</taxon>
        <taxon>Bacillota</taxon>
        <taxon>Clostridia</taxon>
        <taxon>Eubacteriales</taxon>
        <taxon>Oscillospiraceae</taxon>
        <taxon>Oscillospiraceae incertae sedis</taxon>
        <taxon>Candidatus Egerieicola</taxon>
    </lineage>
</organism>
<dbReference type="PANTHER" id="PTHR37816">
    <property type="entry name" value="YALI0E33011P"/>
    <property type="match status" value="1"/>
</dbReference>